<gene>
    <name evidence="2" type="ORF">CK820_G0005729</name>
</gene>
<evidence type="ECO:0000313" key="3">
    <source>
        <dbReference type="Proteomes" id="UP000236370"/>
    </source>
</evidence>
<dbReference type="AlphaFoldDB" id="A0A2J8P5B0"/>
<reference evidence="2 3" key="1">
    <citation type="submission" date="2017-12" db="EMBL/GenBank/DDBJ databases">
        <title>High-resolution comparative analysis of great ape genomes.</title>
        <authorList>
            <person name="Pollen A."/>
            <person name="Hastie A."/>
            <person name="Hormozdiari F."/>
            <person name="Dougherty M."/>
            <person name="Liu R."/>
            <person name="Chaisson M."/>
            <person name="Hoppe E."/>
            <person name="Hill C."/>
            <person name="Pang A."/>
            <person name="Hillier L."/>
            <person name="Baker C."/>
            <person name="Armstrong J."/>
            <person name="Shendure J."/>
            <person name="Paten B."/>
            <person name="Wilson R."/>
            <person name="Chao H."/>
            <person name="Schneider V."/>
            <person name="Ventura M."/>
            <person name="Kronenberg Z."/>
            <person name="Murali S."/>
            <person name="Gordon D."/>
            <person name="Cantsilieris S."/>
            <person name="Munson K."/>
            <person name="Nelson B."/>
            <person name="Raja A."/>
            <person name="Underwood J."/>
            <person name="Diekhans M."/>
            <person name="Fiddes I."/>
            <person name="Haussler D."/>
            <person name="Eichler E."/>
        </authorList>
    </citation>
    <scope>NUCLEOTIDE SEQUENCE [LARGE SCALE GENOMIC DNA]</scope>
    <source>
        <strain evidence="2">Yerkes chimp pedigree #C0471</strain>
    </source>
</reference>
<protein>
    <submittedName>
        <fullName evidence="2">BTBD10 isoform 4</fullName>
    </submittedName>
</protein>
<dbReference type="Proteomes" id="UP000236370">
    <property type="component" value="Unassembled WGS sequence"/>
</dbReference>
<evidence type="ECO:0000313" key="2">
    <source>
        <dbReference type="EMBL" id="PNI79214.1"/>
    </source>
</evidence>
<comment type="caution">
    <text evidence="2">The sequence shown here is derived from an EMBL/GenBank/DDBJ whole genome shotgun (WGS) entry which is preliminary data.</text>
</comment>
<feature type="compositionally biased region" description="Basic residues" evidence="1">
    <location>
        <begin position="22"/>
        <end position="31"/>
    </location>
</feature>
<dbReference type="EMBL" id="NBAG03000219">
    <property type="protein sequence ID" value="PNI79214.1"/>
    <property type="molecule type" value="Genomic_DNA"/>
</dbReference>
<name>A0A2J8P5B0_PANTR</name>
<organism evidence="2 3">
    <name type="scientific">Pan troglodytes</name>
    <name type="common">Chimpanzee</name>
    <dbReference type="NCBI Taxonomy" id="9598"/>
    <lineage>
        <taxon>Eukaryota</taxon>
        <taxon>Metazoa</taxon>
        <taxon>Chordata</taxon>
        <taxon>Craniata</taxon>
        <taxon>Vertebrata</taxon>
        <taxon>Euteleostomi</taxon>
        <taxon>Mammalia</taxon>
        <taxon>Eutheria</taxon>
        <taxon>Euarchontoglires</taxon>
        <taxon>Primates</taxon>
        <taxon>Haplorrhini</taxon>
        <taxon>Catarrhini</taxon>
        <taxon>Hominidae</taxon>
        <taxon>Pan</taxon>
    </lineage>
</organism>
<sequence>MAGRPHPYDGNSSDPENWDRKLHSRPRKLYKHSSTSSRIAKGGVDHTKMSLHGASGGHERSRDRRR</sequence>
<feature type="non-terminal residue" evidence="2">
    <location>
        <position position="66"/>
    </location>
</feature>
<accession>A0A2J8P5B0</accession>
<feature type="region of interest" description="Disordered" evidence="1">
    <location>
        <begin position="1"/>
        <end position="66"/>
    </location>
</feature>
<proteinExistence type="predicted"/>
<evidence type="ECO:0000256" key="1">
    <source>
        <dbReference type="SAM" id="MobiDB-lite"/>
    </source>
</evidence>
<feature type="compositionally biased region" description="Basic and acidic residues" evidence="1">
    <location>
        <begin position="57"/>
        <end position="66"/>
    </location>
</feature>